<evidence type="ECO:0008006" key="3">
    <source>
        <dbReference type="Google" id="ProtNLM"/>
    </source>
</evidence>
<dbReference type="RefSeq" id="WP_339395256.1">
    <property type="nucleotide sequence ID" value="NZ_JBBFGL010000004.1"/>
</dbReference>
<protein>
    <recommendedName>
        <fullName evidence="3">SMI1/KNR4 family protein</fullName>
    </recommendedName>
</protein>
<evidence type="ECO:0000313" key="2">
    <source>
        <dbReference type="Proteomes" id="UP001373196"/>
    </source>
</evidence>
<sequence>MKTIYEKYMSLPIDKGLLCLEHGDITTPYFCYPVNAKPIGFEGCILYCFLPEYGEMVFACNPESCADQNVYPLAATFKDFIRLILACGTVNPVEQIVWMDKNKFEEHMASEAKILTNEQKIAVQQLQRELSLLPMENPFEYVKEIQKNFDGSKIQYSDEYYEVAGMENPKRVDTQDEHLFEFEPVVFEINCKDDRS</sequence>
<reference evidence="1" key="1">
    <citation type="submission" date="2024-03" db="EMBL/GenBank/DDBJ databases">
        <authorList>
            <person name="Plomp N."/>
            <person name="Harmsen H.J."/>
        </authorList>
    </citation>
    <scope>NUCLEOTIDE SEQUENCE</scope>
    <source>
        <strain evidence="1">HTF-128</strain>
    </source>
</reference>
<gene>
    <name evidence="1" type="ORF">WF834_06170</name>
</gene>
<dbReference type="EMBL" id="JBBFGL010000004">
    <property type="protein sequence ID" value="MEJ5195767.1"/>
    <property type="molecule type" value="Genomic_DNA"/>
</dbReference>
<proteinExistence type="predicted"/>
<name>A0AB35Y572_9FIRM</name>
<accession>A0AB35Y572</accession>
<dbReference type="Proteomes" id="UP001373196">
    <property type="component" value="Unassembled WGS sequence"/>
</dbReference>
<evidence type="ECO:0000313" key="1">
    <source>
        <dbReference type="EMBL" id="MEJ5195767.1"/>
    </source>
</evidence>
<dbReference type="AlphaFoldDB" id="A0AB35Y572"/>
<comment type="caution">
    <text evidence="1">The sequence shown here is derived from an EMBL/GenBank/DDBJ whole genome shotgun (WGS) entry which is preliminary data.</text>
</comment>
<organism evidence="1 2">
    <name type="scientific">Faecalibacterium wellingii</name>
    <dbReference type="NCBI Taxonomy" id="2929491"/>
    <lineage>
        <taxon>Bacteria</taxon>
        <taxon>Bacillati</taxon>
        <taxon>Bacillota</taxon>
        <taxon>Clostridia</taxon>
        <taxon>Eubacteriales</taxon>
        <taxon>Oscillospiraceae</taxon>
        <taxon>Faecalibacterium</taxon>
    </lineage>
</organism>